<evidence type="ECO:0000256" key="1">
    <source>
        <dbReference type="SAM" id="Phobius"/>
    </source>
</evidence>
<dbReference type="InterPro" id="IPR000700">
    <property type="entry name" value="PAS-assoc_C"/>
</dbReference>
<dbReference type="GO" id="GO:0043709">
    <property type="term" value="P:cell adhesion involved in single-species biofilm formation"/>
    <property type="evidence" value="ECO:0007669"/>
    <property type="project" value="TreeGrafter"/>
</dbReference>
<keyword evidence="4" id="KW-0418">Kinase</keyword>
<dbReference type="AlphaFoldDB" id="A0AAU7U6Q8"/>
<keyword evidence="1" id="KW-1133">Transmembrane helix</keyword>
<dbReference type="CDD" id="cd00130">
    <property type="entry name" value="PAS"/>
    <property type="match status" value="1"/>
</dbReference>
<dbReference type="InterPro" id="IPR000014">
    <property type="entry name" value="PAS"/>
</dbReference>
<feature type="transmembrane region" description="Helical" evidence="1">
    <location>
        <begin position="57"/>
        <end position="81"/>
    </location>
</feature>
<dbReference type="PROSITE" id="PS50887">
    <property type="entry name" value="GGDEF"/>
    <property type="match status" value="1"/>
</dbReference>
<dbReference type="InterPro" id="IPR000160">
    <property type="entry name" value="GGDEF_dom"/>
</dbReference>
<keyword evidence="1" id="KW-0812">Transmembrane</keyword>
<gene>
    <name evidence="4" type="ORF">ABOD76_05015</name>
</gene>
<feature type="transmembrane region" description="Helical" evidence="1">
    <location>
        <begin position="136"/>
        <end position="158"/>
    </location>
</feature>
<evidence type="ECO:0000259" key="3">
    <source>
        <dbReference type="PROSITE" id="PS50887"/>
    </source>
</evidence>
<dbReference type="NCBIfam" id="TIGR00254">
    <property type="entry name" value="GGDEF"/>
    <property type="match status" value="1"/>
</dbReference>
<feature type="transmembrane region" description="Helical" evidence="1">
    <location>
        <begin position="93"/>
        <end position="115"/>
    </location>
</feature>
<proteinExistence type="predicted"/>
<dbReference type="FunFam" id="3.30.70.270:FF:000001">
    <property type="entry name" value="Diguanylate cyclase domain protein"/>
    <property type="match status" value="1"/>
</dbReference>
<feature type="domain" description="PAC" evidence="2">
    <location>
        <begin position="286"/>
        <end position="338"/>
    </location>
</feature>
<protein>
    <submittedName>
        <fullName evidence="4">Histidine kinase N-terminal 7TM domain-containing protein</fullName>
    </submittedName>
</protein>
<dbReference type="Pfam" id="PF08448">
    <property type="entry name" value="PAS_4"/>
    <property type="match status" value="1"/>
</dbReference>
<keyword evidence="4" id="KW-0808">Transferase</keyword>
<dbReference type="Pfam" id="PF00990">
    <property type="entry name" value="GGDEF"/>
    <property type="match status" value="1"/>
</dbReference>
<dbReference type="InterPro" id="IPR043128">
    <property type="entry name" value="Rev_trsase/Diguanyl_cyclase"/>
</dbReference>
<dbReference type="EMBL" id="CP158298">
    <property type="protein sequence ID" value="XBV84050.1"/>
    <property type="molecule type" value="Genomic_DNA"/>
</dbReference>
<sequence length="510" mass="55981">MLAFVVSLILTLCLGLVAAGRKTPAAQTFFWLMVSLSIWTGCYILELSSVTESGKRFWLIAKYLGAAPAPVVWFLFSLYATSREAWLNRTVRVALTGWVLLTLGIVWTNSAHHLMWMSMHVEAGQPELQVHHGPFFWAYAAAIYAFILTSVALFFNFYRTTQPLFRRQGLLLTLGGFAPLAGRMSEDLFGLDLLPRVDEVVFFFLLSGIFFALALFRYNTLRVVPIAHHTVIHNIRAGIVVLDPGDHIIDLNPFARELFGPTSKDMIGARLPDVLPSLMPAAMGRETLDDVTFVRDGVQAHFSLHRSPIPGPAGRLNGHALVLFDITARREAERQLEVQAQTDALTGVTNRRRFLELAETQVQDEGGRCAVLMLDIDRFKTINDTHGHAAGDQVLRETARACRSSLGPSALFARYGGEEFVALLSEVTPHEAELAAGALRAAVEALRLEHEGRQVPVTLSIGAAVYEGTPHDSLERCMRRADAALYASKANGRNQVTVAPAGVPVAGLAS</sequence>
<dbReference type="GO" id="GO:0052621">
    <property type="term" value="F:diguanylate cyclase activity"/>
    <property type="evidence" value="ECO:0007669"/>
    <property type="project" value="TreeGrafter"/>
</dbReference>
<accession>A0AAU7U6Q8</accession>
<feature type="transmembrane region" description="Helical" evidence="1">
    <location>
        <begin position="200"/>
        <end position="218"/>
    </location>
</feature>
<evidence type="ECO:0000259" key="2">
    <source>
        <dbReference type="PROSITE" id="PS50113"/>
    </source>
</evidence>
<dbReference type="InterPro" id="IPR050469">
    <property type="entry name" value="Diguanylate_Cyclase"/>
</dbReference>
<dbReference type="SUPFAM" id="SSF55073">
    <property type="entry name" value="Nucleotide cyclase"/>
    <property type="match status" value="1"/>
</dbReference>
<dbReference type="RefSeq" id="WP_350242033.1">
    <property type="nucleotide sequence ID" value="NZ_CP158298.1"/>
</dbReference>
<feature type="domain" description="GGDEF" evidence="3">
    <location>
        <begin position="367"/>
        <end position="501"/>
    </location>
</feature>
<dbReference type="SMART" id="SM00267">
    <property type="entry name" value="GGDEF"/>
    <property type="match status" value="1"/>
</dbReference>
<dbReference type="NCBIfam" id="TIGR00229">
    <property type="entry name" value="sensory_box"/>
    <property type="match status" value="1"/>
</dbReference>
<dbReference type="PANTHER" id="PTHR45138:SF9">
    <property type="entry name" value="DIGUANYLATE CYCLASE DGCM-RELATED"/>
    <property type="match status" value="1"/>
</dbReference>
<name>A0AAU7U6Q8_9DEIO</name>
<dbReference type="InterPro" id="IPR013656">
    <property type="entry name" value="PAS_4"/>
</dbReference>
<keyword evidence="4" id="KW-0614">Plasmid</keyword>
<dbReference type="PANTHER" id="PTHR45138">
    <property type="entry name" value="REGULATORY COMPONENTS OF SENSORY TRANSDUCTION SYSTEM"/>
    <property type="match status" value="1"/>
</dbReference>
<dbReference type="KEGG" id="dsc:ABOD76_05015"/>
<dbReference type="Pfam" id="PF16927">
    <property type="entry name" value="HisKA_7TM"/>
    <property type="match status" value="1"/>
</dbReference>
<reference evidence="4" key="1">
    <citation type="submission" date="2024-06" db="EMBL/GenBank/DDBJ databases">
        <title>Draft Genome Sequence of Deinococcus sonorensis Type Strain KR-87, a Biofilm Producing Representative of the Genus Deinococcus.</title>
        <authorList>
            <person name="Boren L.S."/>
            <person name="Grosso R.A."/>
            <person name="Hugenberg-Cox A.N."/>
            <person name="Hill J.T.E."/>
            <person name="Albert C.M."/>
            <person name="Tuohy J.M."/>
        </authorList>
    </citation>
    <scope>NUCLEOTIDE SEQUENCE</scope>
    <source>
        <strain evidence="4">KR-87</strain>
        <plasmid evidence="4">pDson03</plasmid>
    </source>
</reference>
<dbReference type="PROSITE" id="PS50113">
    <property type="entry name" value="PAC"/>
    <property type="match status" value="1"/>
</dbReference>
<dbReference type="InterPro" id="IPR029787">
    <property type="entry name" value="Nucleotide_cyclase"/>
</dbReference>
<dbReference type="GO" id="GO:0016301">
    <property type="term" value="F:kinase activity"/>
    <property type="evidence" value="ECO:0007669"/>
    <property type="project" value="UniProtKB-KW"/>
</dbReference>
<organism evidence="4">
    <name type="scientific">Deinococcus sonorensis KR-87</name>
    <dbReference type="NCBI Taxonomy" id="694439"/>
    <lineage>
        <taxon>Bacteria</taxon>
        <taxon>Thermotogati</taxon>
        <taxon>Deinococcota</taxon>
        <taxon>Deinococci</taxon>
        <taxon>Deinococcales</taxon>
        <taxon>Deinococcaceae</taxon>
        <taxon>Deinococcus</taxon>
    </lineage>
</organism>
<keyword evidence="1" id="KW-0472">Membrane</keyword>
<dbReference type="Gene3D" id="3.30.450.20">
    <property type="entry name" value="PAS domain"/>
    <property type="match status" value="1"/>
</dbReference>
<dbReference type="InterPro" id="IPR035965">
    <property type="entry name" value="PAS-like_dom_sf"/>
</dbReference>
<dbReference type="GO" id="GO:0005886">
    <property type="term" value="C:plasma membrane"/>
    <property type="evidence" value="ECO:0007669"/>
    <property type="project" value="TreeGrafter"/>
</dbReference>
<dbReference type="InterPro" id="IPR031621">
    <property type="entry name" value="HisKA_7TM"/>
</dbReference>
<evidence type="ECO:0000313" key="4">
    <source>
        <dbReference type="EMBL" id="XBV84050.1"/>
    </source>
</evidence>
<dbReference type="CDD" id="cd01949">
    <property type="entry name" value="GGDEF"/>
    <property type="match status" value="1"/>
</dbReference>
<dbReference type="GO" id="GO:1902201">
    <property type="term" value="P:negative regulation of bacterial-type flagellum-dependent cell motility"/>
    <property type="evidence" value="ECO:0007669"/>
    <property type="project" value="TreeGrafter"/>
</dbReference>
<dbReference type="Gene3D" id="3.30.70.270">
    <property type="match status" value="1"/>
</dbReference>
<dbReference type="SUPFAM" id="SSF55785">
    <property type="entry name" value="PYP-like sensor domain (PAS domain)"/>
    <property type="match status" value="1"/>
</dbReference>
<geneLocation type="plasmid" evidence="4">
    <name>pDson03</name>
</geneLocation>
<feature type="transmembrane region" description="Helical" evidence="1">
    <location>
        <begin position="29"/>
        <end position="45"/>
    </location>
</feature>